<keyword evidence="3" id="KW-0460">Magnesium</keyword>
<sequence>MKVKDGIIGLIIGDALGVPVEFNYREDLKMNPVTKMEGYGTYNMPPGTWSDDSSMTIATMASIVNRNGIDYDDIMNEFLEWVERGKYTQYNDTFDYGITTINGINNYKKGFEAIECGGTGERDNGNGSLMRILPLAFIPNIDYETIENISGLTHGHMRSKISCVFYIEIAKSMLENDLSIDEHINLASAKIKEYYKDSGELHHFDRIFNDDLNDEDTISSKGYVISTFESVIHCLKNTDNFRDAVLKAVNLGRDTDTVGAICGGLAGIFYGYDSIPIDWIDEIPKINQVIELCEKYEAFCDGCL</sequence>
<evidence type="ECO:0000313" key="4">
    <source>
        <dbReference type="EMBL" id="MBE6510305.1"/>
    </source>
</evidence>
<dbReference type="SUPFAM" id="SSF101478">
    <property type="entry name" value="ADP-ribosylglycohydrolase"/>
    <property type="match status" value="1"/>
</dbReference>
<dbReference type="InterPro" id="IPR036705">
    <property type="entry name" value="Ribosyl_crysJ1_sf"/>
</dbReference>
<feature type="binding site" evidence="3">
    <location>
        <position position="50"/>
    </location>
    <ligand>
        <name>Mg(2+)</name>
        <dbReference type="ChEBI" id="CHEBI:18420"/>
        <label>1</label>
    </ligand>
</feature>
<feature type="binding site" evidence="3">
    <location>
        <position position="52"/>
    </location>
    <ligand>
        <name>Mg(2+)</name>
        <dbReference type="ChEBI" id="CHEBI:18420"/>
        <label>1</label>
    </ligand>
</feature>
<protein>
    <submittedName>
        <fullName evidence="4">ADP-ribosylglycohydrolase</fullName>
    </submittedName>
</protein>
<comment type="similarity">
    <text evidence="1">Belongs to the ADP-ribosylglycohydrolase family.</text>
</comment>
<comment type="cofactor">
    <cofactor evidence="3">
        <name>Mg(2+)</name>
        <dbReference type="ChEBI" id="CHEBI:18420"/>
    </cofactor>
    <text evidence="3">Binds 2 magnesium ions per subunit.</text>
</comment>
<feature type="binding site" evidence="3">
    <location>
        <position position="256"/>
    </location>
    <ligand>
        <name>Mg(2+)</name>
        <dbReference type="ChEBI" id="CHEBI:18420"/>
        <label>1</label>
    </ligand>
</feature>
<feature type="binding site" evidence="3">
    <location>
        <position position="254"/>
    </location>
    <ligand>
        <name>Mg(2+)</name>
        <dbReference type="ChEBI" id="CHEBI:18420"/>
        <label>1</label>
    </ligand>
</feature>
<dbReference type="AlphaFoldDB" id="A0A8T3VQU2"/>
<keyword evidence="2" id="KW-0378">Hydrolase</keyword>
<feature type="binding site" evidence="3">
    <location>
        <position position="257"/>
    </location>
    <ligand>
        <name>Mg(2+)</name>
        <dbReference type="ChEBI" id="CHEBI:18420"/>
        <label>1</label>
    </ligand>
</feature>
<dbReference type="Proteomes" id="UP000713479">
    <property type="component" value="Unassembled WGS sequence"/>
</dbReference>
<dbReference type="EMBL" id="SUTF01000004">
    <property type="protein sequence ID" value="MBE6510305.1"/>
    <property type="molecule type" value="Genomic_DNA"/>
</dbReference>
<comment type="caution">
    <text evidence="4">The sequence shown here is derived from an EMBL/GenBank/DDBJ whole genome shotgun (WGS) entry which is preliminary data.</text>
</comment>
<dbReference type="PANTHER" id="PTHR16222">
    <property type="entry name" value="ADP-RIBOSYLGLYCOHYDROLASE"/>
    <property type="match status" value="1"/>
</dbReference>
<evidence type="ECO:0000256" key="3">
    <source>
        <dbReference type="PIRSR" id="PIRSR605502-1"/>
    </source>
</evidence>
<keyword evidence="3" id="KW-0479">Metal-binding</keyword>
<evidence type="ECO:0000313" key="5">
    <source>
        <dbReference type="Proteomes" id="UP000713479"/>
    </source>
</evidence>
<evidence type="ECO:0000256" key="1">
    <source>
        <dbReference type="ARBA" id="ARBA00010702"/>
    </source>
</evidence>
<accession>A0A8T3VQU2</accession>
<dbReference type="GO" id="GO:0046872">
    <property type="term" value="F:metal ion binding"/>
    <property type="evidence" value="ECO:0007669"/>
    <property type="project" value="UniProtKB-KW"/>
</dbReference>
<dbReference type="Pfam" id="PF03747">
    <property type="entry name" value="ADP_ribosyl_GH"/>
    <property type="match status" value="1"/>
</dbReference>
<gene>
    <name evidence="4" type="ORF">E7Z74_03420</name>
</gene>
<proteinExistence type="inferred from homology"/>
<dbReference type="InterPro" id="IPR050792">
    <property type="entry name" value="ADP-ribosylglycohydrolase"/>
</dbReference>
<dbReference type="PANTHER" id="PTHR16222:SF24">
    <property type="entry name" value="ADP-RIBOSYLHYDROLASE ARH3"/>
    <property type="match status" value="1"/>
</dbReference>
<name>A0A8T3VQU2_9EURY</name>
<organism evidence="4 5">
    <name type="scientific">Methanobrevibacter millerae</name>
    <dbReference type="NCBI Taxonomy" id="230361"/>
    <lineage>
        <taxon>Archaea</taxon>
        <taxon>Methanobacteriati</taxon>
        <taxon>Methanobacteriota</taxon>
        <taxon>Methanomada group</taxon>
        <taxon>Methanobacteria</taxon>
        <taxon>Methanobacteriales</taxon>
        <taxon>Methanobacteriaceae</taxon>
        <taxon>Methanobrevibacter</taxon>
    </lineage>
</organism>
<feature type="binding site" evidence="3">
    <location>
        <position position="51"/>
    </location>
    <ligand>
        <name>Mg(2+)</name>
        <dbReference type="ChEBI" id="CHEBI:18420"/>
        <label>1</label>
    </ligand>
</feature>
<dbReference type="GO" id="GO:0016787">
    <property type="term" value="F:hydrolase activity"/>
    <property type="evidence" value="ECO:0007669"/>
    <property type="project" value="UniProtKB-KW"/>
</dbReference>
<reference evidence="4" key="1">
    <citation type="submission" date="2019-04" db="EMBL/GenBank/DDBJ databases">
        <title>Evolution of Biomass-Degrading Anaerobic Consortia Revealed by Metagenomics.</title>
        <authorList>
            <person name="Peng X."/>
        </authorList>
    </citation>
    <scope>NUCLEOTIDE SEQUENCE</scope>
    <source>
        <strain evidence="4">SIG13</strain>
    </source>
</reference>
<dbReference type="Gene3D" id="1.10.4080.10">
    <property type="entry name" value="ADP-ribosylation/Crystallin J1"/>
    <property type="match status" value="1"/>
</dbReference>
<dbReference type="InterPro" id="IPR005502">
    <property type="entry name" value="Ribosyl_crysJ1"/>
</dbReference>
<evidence type="ECO:0000256" key="2">
    <source>
        <dbReference type="ARBA" id="ARBA00022801"/>
    </source>
</evidence>